<proteinExistence type="predicted"/>
<evidence type="ECO:0000313" key="1">
    <source>
        <dbReference type="EMBL" id="OOL84079.1"/>
    </source>
</evidence>
<gene>
    <name evidence="1" type="ORF">B1P95_00550</name>
</gene>
<protein>
    <submittedName>
        <fullName evidence="1">Uncharacterized protein</fullName>
    </submittedName>
</protein>
<sequence length="43" mass="4862">MSKIYIIKEMLFDQLLFGISSKQNGKVYGATLPFCFSNTQVSL</sequence>
<dbReference type="AlphaFoldDB" id="A0A1B5FPT5"/>
<accession>A0A1B5FPT5</accession>
<name>A0A1B5FPT5_ENTFC</name>
<evidence type="ECO:0000313" key="2">
    <source>
        <dbReference type="Proteomes" id="UP000191171"/>
    </source>
</evidence>
<dbReference type="Proteomes" id="UP000191171">
    <property type="component" value="Unassembled WGS sequence"/>
</dbReference>
<comment type="caution">
    <text evidence="1">The sequence shown here is derived from an EMBL/GenBank/DDBJ whole genome shotgun (WGS) entry which is preliminary data.</text>
</comment>
<dbReference type="EMBL" id="MVGJ01000003">
    <property type="protein sequence ID" value="OOL84079.1"/>
    <property type="molecule type" value="Genomic_DNA"/>
</dbReference>
<reference evidence="1 2" key="1">
    <citation type="submission" date="2017-02" db="EMBL/GenBank/DDBJ databases">
        <title>Clonality and virulence of isolates of VRE in Hematopoietic Stem Cell Transplanted (HSCT) patients.</title>
        <authorList>
            <person name="Marchi A.P."/>
            <person name="Martins R.C."/>
            <person name="Marie S.K."/>
            <person name="Levin A.S."/>
            <person name="Costa S.F."/>
        </authorList>
    </citation>
    <scope>NUCLEOTIDE SEQUENCE [LARGE SCALE GENOMIC DNA]</scope>
    <source>
        <strain evidence="1 2">LIM1759</strain>
    </source>
</reference>
<organism evidence="1 2">
    <name type="scientific">Enterococcus faecium</name>
    <name type="common">Streptococcus faecium</name>
    <dbReference type="NCBI Taxonomy" id="1352"/>
    <lineage>
        <taxon>Bacteria</taxon>
        <taxon>Bacillati</taxon>
        <taxon>Bacillota</taxon>
        <taxon>Bacilli</taxon>
        <taxon>Lactobacillales</taxon>
        <taxon>Enterococcaceae</taxon>
        <taxon>Enterococcus</taxon>
    </lineage>
</organism>